<keyword evidence="7" id="KW-0479">Metal-binding</keyword>
<keyword evidence="6 13" id="KW-0808">Transferase</keyword>
<dbReference type="SUPFAM" id="SSF53748">
    <property type="entry name" value="Phosphoglycerate kinase"/>
    <property type="match status" value="1"/>
</dbReference>
<comment type="subunit">
    <text evidence="4 14">Monomer.</text>
</comment>
<evidence type="ECO:0000256" key="14">
    <source>
        <dbReference type="RuleBase" id="RU000696"/>
    </source>
</evidence>
<dbReference type="PROSITE" id="PS00111">
    <property type="entry name" value="PGLYCERATE_KINASE"/>
    <property type="match status" value="1"/>
</dbReference>
<dbReference type="CDD" id="cd00318">
    <property type="entry name" value="Phosphoglycerate_kinase"/>
    <property type="match status" value="1"/>
</dbReference>
<evidence type="ECO:0000256" key="4">
    <source>
        <dbReference type="ARBA" id="ARBA00011245"/>
    </source>
</evidence>
<keyword evidence="9 13" id="KW-0418">Kinase</keyword>
<evidence type="ECO:0000256" key="5">
    <source>
        <dbReference type="ARBA" id="ARBA00013061"/>
    </source>
</evidence>
<dbReference type="InterPro" id="IPR015824">
    <property type="entry name" value="Phosphoglycerate_kinase_N"/>
</dbReference>
<comment type="cofactor">
    <cofactor evidence="1">
        <name>Mg(2+)</name>
        <dbReference type="ChEBI" id="CHEBI:18420"/>
    </cofactor>
</comment>
<evidence type="ECO:0000256" key="6">
    <source>
        <dbReference type="ARBA" id="ARBA00022679"/>
    </source>
</evidence>
<dbReference type="Proteomes" id="UP000823046">
    <property type="component" value="Unassembled WGS sequence"/>
</dbReference>
<keyword evidence="12" id="KW-0324">Glycolysis</keyword>
<evidence type="ECO:0000256" key="3">
    <source>
        <dbReference type="ARBA" id="ARBA00008982"/>
    </source>
</evidence>
<evidence type="ECO:0000256" key="11">
    <source>
        <dbReference type="ARBA" id="ARBA00022842"/>
    </source>
</evidence>
<dbReference type="InterPro" id="IPR001576">
    <property type="entry name" value="Phosphoglycerate_kinase"/>
</dbReference>
<dbReference type="InterPro" id="IPR015911">
    <property type="entry name" value="Phosphoglycerate_kinase_CS"/>
</dbReference>
<evidence type="ECO:0000256" key="13">
    <source>
        <dbReference type="RuleBase" id="RU000532"/>
    </source>
</evidence>
<sequence>MLSQKLNIEDIADQLNGKRVLIRVDFNVPLLNGKVTDTTRIVATIPTIQYVISKGAASIILMSHCGRPNGRVQSKYSLRPVESILSNILQREVLFLEDCVGTTVEVACRTAKPGAIILLENLRYHIEEESKGEDANGAKLSATKEAIDAFREALTRLGDIFINDAFGTAHRAHSSMVGIQVPLRAAGLLMKRELEYFGQVMESPRKPFLAILGGAKVQDKIKLIFNLLDRVNMMIVGGGMAFTFKKVLSLMSIGKSLYDEEGAKIVRSIVDYAKEKNVELLLPVDFVCGDKFDNSAQVQLCDDSTGIPDGWMGLDCGPKTLEQAKHMILRASTIVWNGPQGVFEVPQFSHGSLAFLDYVVESTQKGAVSIVGGGDTVALIEGAGKSQHVSHVSTGGGASLELLEGKQLPGVAALSSRM</sequence>
<evidence type="ECO:0000313" key="16">
    <source>
        <dbReference type="Proteomes" id="UP000823046"/>
    </source>
</evidence>
<dbReference type="PRINTS" id="PR00477">
    <property type="entry name" value="PHGLYCKINASE"/>
</dbReference>
<keyword evidence="16" id="KW-1185">Reference proteome</keyword>
<evidence type="ECO:0000256" key="2">
    <source>
        <dbReference type="ARBA" id="ARBA00004838"/>
    </source>
</evidence>
<evidence type="ECO:0000256" key="12">
    <source>
        <dbReference type="ARBA" id="ARBA00023152"/>
    </source>
</evidence>
<evidence type="ECO:0000256" key="9">
    <source>
        <dbReference type="ARBA" id="ARBA00022777"/>
    </source>
</evidence>
<dbReference type="InterPro" id="IPR036043">
    <property type="entry name" value="Phosphoglycerate_kinase_sf"/>
</dbReference>
<comment type="caution">
    <text evidence="15">The sequence shown here is derived from an EMBL/GenBank/DDBJ whole genome shotgun (WGS) entry which is preliminary data.</text>
</comment>
<dbReference type="EMBL" id="JADAQX010000102">
    <property type="protein sequence ID" value="KAF8821973.1"/>
    <property type="molecule type" value="Genomic_DNA"/>
</dbReference>
<comment type="pathway">
    <text evidence="2 13">Carbohydrate degradation; glycolysis; pyruvate from D-glyceraldehyde 3-phosphate: step 2/5.</text>
</comment>
<dbReference type="PANTHER" id="PTHR11406:SF0">
    <property type="entry name" value="PHOSPHOGLYCERATE KINASE"/>
    <property type="match status" value="1"/>
</dbReference>
<evidence type="ECO:0000313" key="15">
    <source>
        <dbReference type="EMBL" id="KAF8821973.1"/>
    </source>
</evidence>
<keyword evidence="11" id="KW-0460">Magnesium</keyword>
<dbReference type="Gene3D" id="3.40.50.1260">
    <property type="entry name" value="Phosphoglycerate kinase, N-terminal domain"/>
    <property type="match status" value="3"/>
</dbReference>
<keyword evidence="10" id="KW-0067">ATP-binding</keyword>
<name>A0ABQ7JDF2_9APIC</name>
<accession>A0ABQ7JDF2</accession>
<dbReference type="GO" id="GO:0016301">
    <property type="term" value="F:kinase activity"/>
    <property type="evidence" value="ECO:0007669"/>
    <property type="project" value="UniProtKB-KW"/>
</dbReference>
<protein>
    <recommendedName>
        <fullName evidence="5 13">Phosphoglycerate kinase</fullName>
        <ecNumber evidence="5 13">2.7.2.3</ecNumber>
    </recommendedName>
</protein>
<comment type="catalytic activity">
    <reaction evidence="13">
        <text>(2R)-3-phosphoglycerate + ATP = (2R)-3-phospho-glyceroyl phosphate + ADP</text>
        <dbReference type="Rhea" id="RHEA:14801"/>
        <dbReference type="ChEBI" id="CHEBI:30616"/>
        <dbReference type="ChEBI" id="CHEBI:57604"/>
        <dbReference type="ChEBI" id="CHEBI:58272"/>
        <dbReference type="ChEBI" id="CHEBI:456216"/>
        <dbReference type="EC" id="2.7.2.3"/>
    </reaction>
</comment>
<proteinExistence type="inferred from homology"/>
<dbReference type="PIRSF" id="PIRSF000724">
    <property type="entry name" value="Pgk"/>
    <property type="match status" value="1"/>
</dbReference>
<organism evidence="15 16">
    <name type="scientific">Cardiosporidium cionae</name>
    <dbReference type="NCBI Taxonomy" id="476202"/>
    <lineage>
        <taxon>Eukaryota</taxon>
        <taxon>Sar</taxon>
        <taxon>Alveolata</taxon>
        <taxon>Apicomplexa</taxon>
        <taxon>Aconoidasida</taxon>
        <taxon>Nephromycida</taxon>
        <taxon>Cardiosporidium</taxon>
    </lineage>
</organism>
<gene>
    <name evidence="15" type="primary">PGKI</name>
    <name evidence="15" type="ORF">IE077_001278</name>
</gene>
<dbReference type="EC" id="2.7.2.3" evidence="5 13"/>
<dbReference type="HAMAP" id="MF_00145">
    <property type="entry name" value="Phosphoglyc_kinase"/>
    <property type="match status" value="1"/>
</dbReference>
<reference evidence="15 16" key="1">
    <citation type="journal article" date="2020" name="bioRxiv">
        <title>Metabolic contributions of an alphaproteobacterial endosymbiont in the apicomplexan Cardiosporidium cionae.</title>
        <authorList>
            <person name="Hunter E.S."/>
            <person name="Paight C.J."/>
            <person name="Lane C.E."/>
        </authorList>
    </citation>
    <scope>NUCLEOTIDE SEQUENCE [LARGE SCALE GENOMIC DNA]</scope>
    <source>
        <strain evidence="15">ESH_2018</strain>
    </source>
</reference>
<evidence type="ECO:0000256" key="7">
    <source>
        <dbReference type="ARBA" id="ARBA00022723"/>
    </source>
</evidence>
<dbReference type="PANTHER" id="PTHR11406">
    <property type="entry name" value="PHOSPHOGLYCERATE KINASE"/>
    <property type="match status" value="1"/>
</dbReference>
<dbReference type="Pfam" id="PF00162">
    <property type="entry name" value="PGK"/>
    <property type="match status" value="1"/>
</dbReference>
<keyword evidence="8" id="KW-0547">Nucleotide-binding</keyword>
<comment type="similarity">
    <text evidence="3 13">Belongs to the phosphoglycerate kinase family.</text>
</comment>
<evidence type="ECO:0000256" key="10">
    <source>
        <dbReference type="ARBA" id="ARBA00022840"/>
    </source>
</evidence>
<evidence type="ECO:0000256" key="1">
    <source>
        <dbReference type="ARBA" id="ARBA00001946"/>
    </source>
</evidence>
<evidence type="ECO:0000256" key="8">
    <source>
        <dbReference type="ARBA" id="ARBA00022741"/>
    </source>
</evidence>